<dbReference type="InterPro" id="IPR036259">
    <property type="entry name" value="MFS_trans_sf"/>
</dbReference>
<dbReference type="InterPro" id="IPR000109">
    <property type="entry name" value="POT_fam"/>
</dbReference>
<keyword evidence="6 7" id="KW-0472">Membrane</keyword>
<dbReference type="PANTHER" id="PTHR11654">
    <property type="entry name" value="OLIGOPEPTIDE TRANSPORTER-RELATED"/>
    <property type="match status" value="1"/>
</dbReference>
<feature type="transmembrane region" description="Helical" evidence="7">
    <location>
        <begin position="390"/>
        <end position="411"/>
    </location>
</feature>
<keyword evidence="3" id="KW-0813">Transport</keyword>
<feature type="transmembrane region" description="Helical" evidence="7">
    <location>
        <begin position="119"/>
        <end position="138"/>
    </location>
</feature>
<evidence type="ECO:0000256" key="4">
    <source>
        <dbReference type="ARBA" id="ARBA00022692"/>
    </source>
</evidence>
<keyword evidence="5 7" id="KW-1133">Transmembrane helix</keyword>
<dbReference type="Proteomes" id="UP000235023">
    <property type="component" value="Unassembled WGS sequence"/>
</dbReference>
<feature type="transmembrane region" description="Helical" evidence="7">
    <location>
        <begin position="237"/>
        <end position="256"/>
    </location>
</feature>
<proteinExistence type="inferred from homology"/>
<name>A0A2J5I6Q2_9EURO</name>
<dbReference type="AlphaFoldDB" id="A0A2J5I6Q2"/>
<evidence type="ECO:0000313" key="9">
    <source>
        <dbReference type="Proteomes" id="UP000235023"/>
    </source>
</evidence>
<comment type="similarity">
    <text evidence="2">Belongs to the major facilitator superfamily. Proton-dependent oligopeptide transporter (POT/PTR) (TC 2.A.17) family.</text>
</comment>
<gene>
    <name evidence="8" type="ORF">BDW42DRAFT_202051</name>
</gene>
<protein>
    <submittedName>
        <fullName evidence="8">Putative MFS peptide transporter</fullName>
    </submittedName>
</protein>
<feature type="transmembrane region" description="Helical" evidence="7">
    <location>
        <begin position="179"/>
        <end position="196"/>
    </location>
</feature>
<comment type="subcellular location">
    <subcellularLocation>
        <location evidence="1">Membrane</location>
        <topology evidence="1">Multi-pass membrane protein</topology>
    </subcellularLocation>
</comment>
<reference evidence="9" key="1">
    <citation type="submission" date="2017-12" db="EMBL/GenBank/DDBJ databases">
        <authorList>
            <consortium name="DOE Joint Genome Institute"/>
            <person name="Mondo S.J."/>
            <person name="Kjaerbolling I."/>
            <person name="Vesth T.C."/>
            <person name="Frisvad J.C."/>
            <person name="Nybo J.L."/>
            <person name="Theobald S."/>
            <person name="Kuo A."/>
            <person name="Bowyer P."/>
            <person name="Matsuda Y."/>
            <person name="Lyhne E.K."/>
            <person name="Kogle M.E."/>
            <person name="Clum A."/>
            <person name="Lipzen A."/>
            <person name="Salamov A."/>
            <person name="Ngan C.Y."/>
            <person name="Daum C."/>
            <person name="Chiniquy J."/>
            <person name="Barry K."/>
            <person name="LaButti K."/>
            <person name="Haridas S."/>
            <person name="Simmons B.A."/>
            <person name="Magnuson J.K."/>
            <person name="Mortensen U.H."/>
            <person name="Larsen T.O."/>
            <person name="Grigoriev I.V."/>
            <person name="Baker S.E."/>
            <person name="Andersen M.R."/>
            <person name="Nordberg H.P."/>
            <person name="Cantor M.N."/>
            <person name="Hua S.X."/>
        </authorList>
    </citation>
    <scope>NUCLEOTIDE SEQUENCE [LARGE SCALE GENOMIC DNA]</scope>
    <source>
        <strain evidence="9">IBT 19404</strain>
    </source>
</reference>
<dbReference type="FunFam" id="1.20.1250.20:FF:000085">
    <property type="entry name" value="MFS peptide transporter Ptr2"/>
    <property type="match status" value="1"/>
</dbReference>
<evidence type="ECO:0000313" key="8">
    <source>
        <dbReference type="EMBL" id="PLN85648.1"/>
    </source>
</evidence>
<evidence type="ECO:0000256" key="6">
    <source>
        <dbReference type="ARBA" id="ARBA00023136"/>
    </source>
</evidence>
<sequence length="579" mass="63628">MTPTAPMDEKVDAISASNVLEVDSEKRVDYETSVEEYPPPTEQELGNLRKVAENLPLVSFSLCLVEFAERASYYGAKTVFSNFIQFPLPKGGNGAGAPPRGTQETAGAMGMGLQASSGLVLLFSFLAYVLPILGGWWADVYIGRYKAICVGVFICGIAHIIQIVGAIPSVLHRGSSNSAPPFIIGLLLLALGAGIFKPNIAPTVLDQHRHQKQYTKSLKSGEKVIVDPELTTTRTMLIFYGFVNIGAFFMIATTYAEKYVGFWLSFLLAGIIYFLLPILLALVYKKTYKVPPRGSSDLTQAAKIVSFALRRSRFRVWRKDFWDGARPSLLAPQGIHVDWTDKLVDEVRRTIAVTEIFFYYPIWNLNNGGIGSVLTSQGASMTTNGAPNDLINNFNALTIIVSVPLLSYIIYPTLHRFNIRVGPISRITFGFVLAMLSSVIGAVTQWQVYETSPCGYAGASSCESGVSPLSIWWQIPNTVLAALSECFANVTGYELAYSRAPAGMKGLVVAIFLFMTALSSAIGEIMLPATKDPWLIWIWAAPAIALALQTVVFWVRFRSLNHEQFILSEEDYQTSTRAE</sequence>
<feature type="transmembrane region" description="Helical" evidence="7">
    <location>
        <begin position="534"/>
        <end position="555"/>
    </location>
</feature>
<dbReference type="OrthoDB" id="8904098at2759"/>
<evidence type="ECO:0000256" key="3">
    <source>
        <dbReference type="ARBA" id="ARBA00022448"/>
    </source>
</evidence>
<dbReference type="SUPFAM" id="SSF103473">
    <property type="entry name" value="MFS general substrate transporter"/>
    <property type="match status" value="1"/>
</dbReference>
<keyword evidence="9" id="KW-1185">Reference proteome</keyword>
<feature type="transmembrane region" description="Helical" evidence="7">
    <location>
        <begin position="423"/>
        <end position="443"/>
    </location>
</feature>
<dbReference type="GO" id="GO:0071916">
    <property type="term" value="F:dipeptide transmembrane transporter activity"/>
    <property type="evidence" value="ECO:0007669"/>
    <property type="project" value="UniProtKB-ARBA"/>
</dbReference>
<keyword evidence="4 7" id="KW-0812">Transmembrane</keyword>
<evidence type="ECO:0000256" key="2">
    <source>
        <dbReference type="ARBA" id="ARBA00005982"/>
    </source>
</evidence>
<organism evidence="8 9">
    <name type="scientific">Aspergillus taichungensis</name>
    <dbReference type="NCBI Taxonomy" id="482145"/>
    <lineage>
        <taxon>Eukaryota</taxon>
        <taxon>Fungi</taxon>
        <taxon>Dikarya</taxon>
        <taxon>Ascomycota</taxon>
        <taxon>Pezizomycotina</taxon>
        <taxon>Eurotiomycetes</taxon>
        <taxon>Eurotiomycetidae</taxon>
        <taxon>Eurotiales</taxon>
        <taxon>Aspergillaceae</taxon>
        <taxon>Aspergillus</taxon>
        <taxon>Aspergillus subgen. Circumdati</taxon>
    </lineage>
</organism>
<dbReference type="EMBL" id="KZ559503">
    <property type="protein sequence ID" value="PLN85648.1"/>
    <property type="molecule type" value="Genomic_DNA"/>
</dbReference>
<evidence type="ECO:0000256" key="7">
    <source>
        <dbReference type="SAM" id="Phobius"/>
    </source>
</evidence>
<feature type="transmembrane region" description="Helical" evidence="7">
    <location>
        <begin position="145"/>
        <end position="167"/>
    </location>
</feature>
<feature type="transmembrane region" description="Helical" evidence="7">
    <location>
        <begin position="262"/>
        <end position="284"/>
    </location>
</feature>
<evidence type="ECO:0000256" key="5">
    <source>
        <dbReference type="ARBA" id="ARBA00022989"/>
    </source>
</evidence>
<evidence type="ECO:0000256" key="1">
    <source>
        <dbReference type="ARBA" id="ARBA00004141"/>
    </source>
</evidence>
<accession>A0A2J5I6Q2</accession>
<dbReference type="Pfam" id="PF00854">
    <property type="entry name" value="PTR2"/>
    <property type="match status" value="1"/>
</dbReference>
<dbReference type="GO" id="GO:0005886">
    <property type="term" value="C:plasma membrane"/>
    <property type="evidence" value="ECO:0007669"/>
    <property type="project" value="UniProtKB-ARBA"/>
</dbReference>
<dbReference type="Gene3D" id="1.20.1250.20">
    <property type="entry name" value="MFS general substrate transporter like domains"/>
    <property type="match status" value="1"/>
</dbReference>
<feature type="transmembrane region" description="Helical" evidence="7">
    <location>
        <begin position="507"/>
        <end position="528"/>
    </location>
</feature>